<reference evidence="1 2" key="1">
    <citation type="submission" date="2016-11" db="EMBL/GenBank/DDBJ databases">
        <title>Study of marine rhodopsin-containing bacteria.</title>
        <authorList>
            <person name="Yoshizawa S."/>
            <person name="Kumagai Y."/>
            <person name="Kogure K."/>
        </authorList>
    </citation>
    <scope>NUCLEOTIDE SEQUENCE [LARGE SCALE GENOMIC DNA]</scope>
    <source>
        <strain evidence="1 2">SAORIC-28</strain>
    </source>
</reference>
<name>A0A271IWY1_9BACT</name>
<comment type="caution">
    <text evidence="1">The sequence shown here is derived from an EMBL/GenBank/DDBJ whole genome shotgun (WGS) entry which is preliminary data.</text>
</comment>
<accession>A0A271IWY1</accession>
<dbReference type="PANTHER" id="PTHR35850:SF2">
    <property type="entry name" value="TYPE VI SECRETION SYSTEM CONTRACTILE SHEATH SMALL SUBUNIT"/>
    <property type="match status" value="1"/>
</dbReference>
<keyword evidence="2" id="KW-1185">Reference proteome</keyword>
<dbReference type="PIRSF" id="PIRSF028301">
    <property type="entry name" value="UCP028301"/>
    <property type="match status" value="1"/>
</dbReference>
<dbReference type="Proteomes" id="UP000216339">
    <property type="component" value="Unassembled WGS sequence"/>
</dbReference>
<dbReference type="InterPro" id="IPR008312">
    <property type="entry name" value="T6SS_TssB1"/>
</dbReference>
<dbReference type="EMBL" id="MQWD01000001">
    <property type="protein sequence ID" value="PAP75723.1"/>
    <property type="molecule type" value="Genomic_DNA"/>
</dbReference>
<dbReference type="Pfam" id="PF05591">
    <property type="entry name" value="T6SS_VipA"/>
    <property type="match status" value="1"/>
</dbReference>
<dbReference type="OrthoDB" id="9789942at2"/>
<dbReference type="NCBIfam" id="TIGR03358">
    <property type="entry name" value="VI_chp_5"/>
    <property type="match status" value="1"/>
</dbReference>
<protein>
    <submittedName>
        <fullName evidence="1">Type VI secretion system-associated protein</fullName>
    </submittedName>
</protein>
<sequence>MSQSFQHEKPPARVNLFLEVAKGDAKERVELPMRMLVMGDFTNREDGTPLEDREVINLNKDNFEDVLQSQDLRVKTAVENTLTGDGDLAVDLKFDSMKSFNPEQIAKQVPELSRLLATRNLLQDLRNRLISAADFRKQIESVINDPEAREQLLAELDTIIQEDAPAGDDAEA</sequence>
<gene>
    <name evidence="1" type="ORF">BSZ37_04355</name>
</gene>
<dbReference type="RefSeq" id="WP_095509364.1">
    <property type="nucleotide sequence ID" value="NZ_MQWD01000001.1"/>
</dbReference>
<dbReference type="PANTHER" id="PTHR35850">
    <property type="entry name" value="CYTOPLASMIC PROTEIN-RELATED"/>
    <property type="match status" value="1"/>
</dbReference>
<evidence type="ECO:0000313" key="1">
    <source>
        <dbReference type="EMBL" id="PAP75723.1"/>
    </source>
</evidence>
<dbReference type="AlphaFoldDB" id="A0A271IWY1"/>
<organism evidence="1 2">
    <name type="scientific">Rubrivirga marina</name>
    <dbReference type="NCBI Taxonomy" id="1196024"/>
    <lineage>
        <taxon>Bacteria</taxon>
        <taxon>Pseudomonadati</taxon>
        <taxon>Rhodothermota</taxon>
        <taxon>Rhodothermia</taxon>
        <taxon>Rhodothermales</taxon>
        <taxon>Rubricoccaceae</taxon>
        <taxon>Rubrivirga</taxon>
    </lineage>
</organism>
<evidence type="ECO:0000313" key="2">
    <source>
        <dbReference type="Proteomes" id="UP000216339"/>
    </source>
</evidence>
<proteinExistence type="predicted"/>